<keyword evidence="5 6" id="KW-0472">Membrane</keyword>
<dbReference type="Pfam" id="PF03772">
    <property type="entry name" value="Competence"/>
    <property type="match status" value="1"/>
</dbReference>
<evidence type="ECO:0000256" key="2">
    <source>
        <dbReference type="ARBA" id="ARBA00022475"/>
    </source>
</evidence>
<name>X1J8R5_9ZZZZ</name>
<accession>X1J8R5</accession>
<feature type="transmembrane region" description="Helical" evidence="6">
    <location>
        <begin position="155"/>
        <end position="173"/>
    </location>
</feature>
<evidence type="ECO:0000313" key="8">
    <source>
        <dbReference type="EMBL" id="GAH66153.1"/>
    </source>
</evidence>
<feature type="transmembrane region" description="Helical" evidence="6">
    <location>
        <begin position="208"/>
        <end position="229"/>
    </location>
</feature>
<reference evidence="8" key="1">
    <citation type="journal article" date="2014" name="Front. Microbiol.">
        <title>High frequency of phylogenetically diverse reductive dehalogenase-homologous genes in deep subseafloor sedimentary metagenomes.</title>
        <authorList>
            <person name="Kawai M."/>
            <person name="Futagami T."/>
            <person name="Toyoda A."/>
            <person name="Takaki Y."/>
            <person name="Nishi S."/>
            <person name="Hori S."/>
            <person name="Arai W."/>
            <person name="Tsubouchi T."/>
            <person name="Morono Y."/>
            <person name="Uchiyama I."/>
            <person name="Ito T."/>
            <person name="Fujiyama A."/>
            <person name="Inagaki F."/>
            <person name="Takami H."/>
        </authorList>
    </citation>
    <scope>NUCLEOTIDE SEQUENCE</scope>
    <source>
        <strain evidence="8">Expedition CK06-06</strain>
    </source>
</reference>
<evidence type="ECO:0000256" key="3">
    <source>
        <dbReference type="ARBA" id="ARBA00022692"/>
    </source>
</evidence>
<feature type="transmembrane region" description="Helical" evidence="6">
    <location>
        <begin position="73"/>
        <end position="99"/>
    </location>
</feature>
<feature type="transmembrane region" description="Helical" evidence="6">
    <location>
        <begin position="235"/>
        <end position="256"/>
    </location>
</feature>
<evidence type="ECO:0000256" key="4">
    <source>
        <dbReference type="ARBA" id="ARBA00022989"/>
    </source>
</evidence>
<comment type="subcellular location">
    <subcellularLocation>
        <location evidence="1">Cell membrane</location>
        <topology evidence="1">Multi-pass membrane protein</topology>
    </subcellularLocation>
</comment>
<organism evidence="8">
    <name type="scientific">marine sediment metagenome</name>
    <dbReference type="NCBI Taxonomy" id="412755"/>
    <lineage>
        <taxon>unclassified sequences</taxon>
        <taxon>metagenomes</taxon>
        <taxon>ecological metagenomes</taxon>
    </lineage>
</organism>
<feature type="domain" description="ComEC/Rec2-related protein" evidence="7">
    <location>
        <begin position="58"/>
        <end position="256"/>
    </location>
</feature>
<dbReference type="PANTHER" id="PTHR30619">
    <property type="entry name" value="DNA INTERNALIZATION/COMPETENCE PROTEIN COMEC/REC2"/>
    <property type="match status" value="1"/>
</dbReference>
<dbReference type="PANTHER" id="PTHR30619:SF1">
    <property type="entry name" value="RECOMBINATION PROTEIN 2"/>
    <property type="match status" value="1"/>
</dbReference>
<keyword evidence="3 6" id="KW-0812">Transmembrane</keyword>
<comment type="caution">
    <text evidence="8">The sequence shown here is derived from an EMBL/GenBank/DDBJ whole genome shotgun (WGS) entry which is preliminary data.</text>
</comment>
<sequence>ATQKISALVNLVVDEQVESIGKARINPFFRFAFYLRKHLIETINHTLPSREGSVLKGILLGKREELPPTLRKAFITTGVAHVLAVSGLHVGLIVIFFYYGLFRLLRFPNKGSALLTLLIIILYCFMTGCRPPVVRATIMFGLFLLASCLGRKREVYTILALAALVILLINPLTLFNVGFQLSFAAVLSILYLYPRIYPSLKFLSPYPAGLMSVSLAAWVGVAPLVAYHFNYFTPVSILANLFVVPLVTIVVALGFLT</sequence>
<protein>
    <recommendedName>
        <fullName evidence="7">ComEC/Rec2-related protein domain-containing protein</fullName>
    </recommendedName>
</protein>
<gene>
    <name evidence="8" type="ORF">S03H2_54373</name>
</gene>
<evidence type="ECO:0000256" key="6">
    <source>
        <dbReference type="SAM" id="Phobius"/>
    </source>
</evidence>
<dbReference type="InterPro" id="IPR004477">
    <property type="entry name" value="ComEC_N"/>
</dbReference>
<evidence type="ECO:0000256" key="1">
    <source>
        <dbReference type="ARBA" id="ARBA00004651"/>
    </source>
</evidence>
<dbReference type="EMBL" id="BARU01034660">
    <property type="protein sequence ID" value="GAH66153.1"/>
    <property type="molecule type" value="Genomic_DNA"/>
</dbReference>
<proteinExistence type="predicted"/>
<keyword evidence="4 6" id="KW-1133">Transmembrane helix</keyword>
<evidence type="ECO:0000259" key="7">
    <source>
        <dbReference type="Pfam" id="PF03772"/>
    </source>
</evidence>
<evidence type="ECO:0000256" key="5">
    <source>
        <dbReference type="ARBA" id="ARBA00023136"/>
    </source>
</evidence>
<dbReference type="InterPro" id="IPR052159">
    <property type="entry name" value="Competence_DNA_uptake"/>
</dbReference>
<feature type="transmembrane region" description="Helical" evidence="6">
    <location>
        <begin position="111"/>
        <end position="128"/>
    </location>
</feature>
<dbReference type="AlphaFoldDB" id="X1J8R5"/>
<dbReference type="GO" id="GO:0005886">
    <property type="term" value="C:plasma membrane"/>
    <property type="evidence" value="ECO:0007669"/>
    <property type="project" value="UniProtKB-SubCell"/>
</dbReference>
<feature type="non-terminal residue" evidence="8">
    <location>
        <position position="1"/>
    </location>
</feature>
<feature type="non-terminal residue" evidence="8">
    <location>
        <position position="257"/>
    </location>
</feature>
<dbReference type="NCBIfam" id="TIGR00360">
    <property type="entry name" value="ComEC_N-term"/>
    <property type="match status" value="1"/>
</dbReference>
<keyword evidence="2" id="KW-1003">Cell membrane</keyword>